<organism evidence="8 9">
    <name type="scientific">Lactobacillus psittaci DSM 15354</name>
    <dbReference type="NCBI Taxonomy" id="1122152"/>
    <lineage>
        <taxon>Bacteria</taxon>
        <taxon>Bacillati</taxon>
        <taxon>Bacillota</taxon>
        <taxon>Bacilli</taxon>
        <taxon>Lactobacillales</taxon>
        <taxon>Lactobacillaceae</taxon>
        <taxon>Lactobacillus</taxon>
    </lineage>
</organism>
<dbReference type="eggNOG" id="COG2003">
    <property type="taxonomic scope" value="Bacteria"/>
</dbReference>
<evidence type="ECO:0000313" key="8">
    <source>
        <dbReference type="EMBL" id="KRL63460.1"/>
    </source>
</evidence>
<dbReference type="PROSITE" id="PS01302">
    <property type="entry name" value="UPF0758"/>
    <property type="match status" value="1"/>
</dbReference>
<dbReference type="STRING" id="1122152.GCA_000425905_00137"/>
<gene>
    <name evidence="8" type="ORF">FC23_GL000701</name>
</gene>
<keyword evidence="5" id="KW-0862">Zinc</keyword>
<dbReference type="InterPro" id="IPR020891">
    <property type="entry name" value="UPF0758_CS"/>
</dbReference>
<dbReference type="Gene3D" id="3.40.140.10">
    <property type="entry name" value="Cytidine Deaminase, domain 2"/>
    <property type="match status" value="1"/>
</dbReference>
<dbReference type="CDD" id="cd08071">
    <property type="entry name" value="MPN_DUF2466"/>
    <property type="match status" value="1"/>
</dbReference>
<evidence type="ECO:0000256" key="3">
    <source>
        <dbReference type="ARBA" id="ARBA00022723"/>
    </source>
</evidence>
<comment type="similarity">
    <text evidence="1">Belongs to the UPF0758 family.</text>
</comment>
<proteinExistence type="inferred from homology"/>
<dbReference type="PANTHER" id="PTHR30471">
    <property type="entry name" value="DNA REPAIR PROTEIN RADC"/>
    <property type="match status" value="1"/>
</dbReference>
<keyword evidence="9" id="KW-1185">Reference proteome</keyword>
<dbReference type="GO" id="GO:0046872">
    <property type="term" value="F:metal ion binding"/>
    <property type="evidence" value="ECO:0007669"/>
    <property type="project" value="UniProtKB-KW"/>
</dbReference>
<dbReference type="EMBL" id="AZFB01000003">
    <property type="protein sequence ID" value="KRL63460.1"/>
    <property type="molecule type" value="Genomic_DNA"/>
</dbReference>
<dbReference type="Pfam" id="PF04002">
    <property type="entry name" value="RadC"/>
    <property type="match status" value="1"/>
</dbReference>
<evidence type="ECO:0000256" key="6">
    <source>
        <dbReference type="ARBA" id="ARBA00023049"/>
    </source>
</evidence>
<dbReference type="GO" id="GO:0006508">
    <property type="term" value="P:proteolysis"/>
    <property type="evidence" value="ECO:0007669"/>
    <property type="project" value="UniProtKB-KW"/>
</dbReference>
<evidence type="ECO:0000256" key="5">
    <source>
        <dbReference type="ARBA" id="ARBA00022833"/>
    </source>
</evidence>
<comment type="caution">
    <text evidence="8">The sequence shown here is derived from an EMBL/GenBank/DDBJ whole genome shotgun (WGS) entry which is preliminary data.</text>
</comment>
<feature type="domain" description="MPN" evidence="7">
    <location>
        <begin position="84"/>
        <end position="206"/>
    </location>
</feature>
<accession>A0A0R1S7F1</accession>
<name>A0A0R1S7F1_9LACO</name>
<dbReference type="GO" id="GO:0008237">
    <property type="term" value="F:metallopeptidase activity"/>
    <property type="evidence" value="ECO:0007669"/>
    <property type="project" value="UniProtKB-KW"/>
</dbReference>
<dbReference type="Proteomes" id="UP000051931">
    <property type="component" value="Unassembled WGS sequence"/>
</dbReference>
<dbReference type="InterPro" id="IPR001405">
    <property type="entry name" value="UPF0758"/>
</dbReference>
<evidence type="ECO:0000256" key="4">
    <source>
        <dbReference type="ARBA" id="ARBA00022801"/>
    </source>
</evidence>
<sequence length="206" mass="23931">MKIPKQDHYLLKTDQELLDEIFFLLKEDGITTFEDLKKFLEREKLTSFNKIFDYLAGKSEEALTSRSFSLLMRLREMKSGHLESFVSSHEVGGYLTEKFLGVEQEQLVVFYLDNKNQVISERLLFQGTVNRSVVHPRDIFRWGVLCNSVSFLMAHNHPSGDLTPSEKDIEFTRQIEAAAKLIGINYLDHIIVAGKQYLSFKEEQLY</sequence>
<evidence type="ECO:0000313" key="9">
    <source>
        <dbReference type="Proteomes" id="UP000051931"/>
    </source>
</evidence>
<dbReference type="OrthoDB" id="9804482at2"/>
<evidence type="ECO:0000256" key="2">
    <source>
        <dbReference type="ARBA" id="ARBA00022670"/>
    </source>
</evidence>
<dbReference type="PANTHER" id="PTHR30471:SF3">
    <property type="entry name" value="UPF0758 PROTEIN YEES-RELATED"/>
    <property type="match status" value="1"/>
</dbReference>
<keyword evidence="6" id="KW-0482">Metalloprotease</keyword>
<dbReference type="InterPro" id="IPR025657">
    <property type="entry name" value="RadC_JAB"/>
</dbReference>
<dbReference type="AlphaFoldDB" id="A0A0R1S7F1"/>
<dbReference type="PROSITE" id="PS50249">
    <property type="entry name" value="MPN"/>
    <property type="match status" value="1"/>
</dbReference>
<dbReference type="InterPro" id="IPR037518">
    <property type="entry name" value="MPN"/>
</dbReference>
<dbReference type="RefSeq" id="WP_027825442.1">
    <property type="nucleotide sequence ID" value="NZ_AZFB01000003.1"/>
</dbReference>
<dbReference type="PATRIC" id="fig|1122152.4.peg.714"/>
<keyword evidence="4" id="KW-0378">Hydrolase</keyword>
<protein>
    <submittedName>
        <fullName evidence="8">DNA repair protein RadC</fullName>
    </submittedName>
</protein>
<reference evidence="8 9" key="1">
    <citation type="journal article" date="2015" name="Genome Announc.">
        <title>Expanding the biotechnology potential of lactobacilli through comparative genomics of 213 strains and associated genera.</title>
        <authorList>
            <person name="Sun Z."/>
            <person name="Harris H.M."/>
            <person name="McCann A."/>
            <person name="Guo C."/>
            <person name="Argimon S."/>
            <person name="Zhang W."/>
            <person name="Yang X."/>
            <person name="Jeffery I.B."/>
            <person name="Cooney J.C."/>
            <person name="Kagawa T.F."/>
            <person name="Liu W."/>
            <person name="Song Y."/>
            <person name="Salvetti E."/>
            <person name="Wrobel A."/>
            <person name="Rasinkangas P."/>
            <person name="Parkhill J."/>
            <person name="Rea M.C."/>
            <person name="O'Sullivan O."/>
            <person name="Ritari J."/>
            <person name="Douillard F.P."/>
            <person name="Paul Ross R."/>
            <person name="Yang R."/>
            <person name="Briner A.E."/>
            <person name="Felis G.E."/>
            <person name="de Vos W.M."/>
            <person name="Barrangou R."/>
            <person name="Klaenhammer T.R."/>
            <person name="Caufield P.W."/>
            <person name="Cui Y."/>
            <person name="Zhang H."/>
            <person name="O'Toole P.W."/>
        </authorList>
    </citation>
    <scope>NUCLEOTIDE SEQUENCE [LARGE SCALE GENOMIC DNA]</scope>
    <source>
        <strain evidence="8 9">DSM 15354</strain>
    </source>
</reference>
<keyword evidence="3" id="KW-0479">Metal-binding</keyword>
<evidence type="ECO:0000256" key="1">
    <source>
        <dbReference type="ARBA" id="ARBA00010243"/>
    </source>
</evidence>
<keyword evidence="2" id="KW-0645">Protease</keyword>
<evidence type="ECO:0000259" key="7">
    <source>
        <dbReference type="PROSITE" id="PS50249"/>
    </source>
</evidence>